<dbReference type="PANTHER" id="PTHR43102">
    <property type="entry name" value="SLR1143 PROTEIN"/>
    <property type="match status" value="1"/>
</dbReference>
<dbReference type="InterPro" id="IPR029016">
    <property type="entry name" value="GAF-like_dom_sf"/>
</dbReference>
<dbReference type="RefSeq" id="WP_259088100.1">
    <property type="nucleotide sequence ID" value="NZ_BAAAZC010000025.1"/>
</dbReference>
<proteinExistence type="predicted"/>
<dbReference type="InterPro" id="IPR035965">
    <property type="entry name" value="PAS-like_dom_sf"/>
</dbReference>
<reference evidence="3" key="1">
    <citation type="journal article" date="2019" name="Int. J. Syst. Evol. Microbiol.">
        <title>The Global Catalogue of Microorganisms (GCM) 10K type strain sequencing project: providing services to taxonomists for standard genome sequencing and annotation.</title>
        <authorList>
            <consortium name="The Broad Institute Genomics Platform"/>
            <consortium name="The Broad Institute Genome Sequencing Center for Infectious Disease"/>
            <person name="Wu L."/>
            <person name="Ma J."/>
        </authorList>
    </citation>
    <scope>NUCLEOTIDE SEQUENCE [LARGE SCALE GENOMIC DNA]</scope>
    <source>
        <strain evidence="3">JCM 16601</strain>
    </source>
</reference>
<dbReference type="PANTHER" id="PTHR43102:SF2">
    <property type="entry name" value="GAF DOMAIN-CONTAINING PROTEIN"/>
    <property type="match status" value="1"/>
</dbReference>
<dbReference type="InterPro" id="IPR000014">
    <property type="entry name" value="PAS"/>
</dbReference>
<evidence type="ECO:0000259" key="1">
    <source>
        <dbReference type="SMART" id="SM00065"/>
    </source>
</evidence>
<sequence>MSNELLRLQAVKKFMELDHQIVTDLNEIVGLAAQICNTPVALVTLLDKDKQWFKAAIGTDMDCTERKLAFCNFTIKQPGVLVVPDLALDERFCDSPLVTSGMKARFYAGVPLITKEGFALGTLCVVDVQPGELSKNQINSLKVLAKQVLNLMELNWSLRTLEHQHQQTQIQKAAIGKSEMKLKAIFDSSKDTHILVGRQLEVLAFNKSASVFIRTTFNKKLTNGDSILQYTSPGLLKQFSKYFTVALAGRSIKREWALFPGTLNESWKETSFIPVKDISGMVIGVALNSTDITTRKRHEEQIRIQNEALQRIAIIQSHELRRPVASLLGIMDLMRMENIDFGYFNIMEITVQELDEKIRGIVKDSEDTIKGGHLAIVA</sequence>
<dbReference type="EMBL" id="BAAAZC010000025">
    <property type="protein sequence ID" value="GAA3979327.1"/>
    <property type="molecule type" value="Genomic_DNA"/>
</dbReference>
<dbReference type="Proteomes" id="UP001500742">
    <property type="component" value="Unassembled WGS sequence"/>
</dbReference>
<protein>
    <recommendedName>
        <fullName evidence="1">GAF domain-containing protein</fullName>
    </recommendedName>
</protein>
<dbReference type="SUPFAM" id="SSF55781">
    <property type="entry name" value="GAF domain-like"/>
    <property type="match status" value="1"/>
</dbReference>
<organism evidence="2 3">
    <name type="scientific">Mucilaginibacter dorajii</name>
    <dbReference type="NCBI Taxonomy" id="692994"/>
    <lineage>
        <taxon>Bacteria</taxon>
        <taxon>Pseudomonadati</taxon>
        <taxon>Bacteroidota</taxon>
        <taxon>Sphingobacteriia</taxon>
        <taxon>Sphingobacteriales</taxon>
        <taxon>Sphingobacteriaceae</taxon>
        <taxon>Mucilaginibacter</taxon>
    </lineage>
</organism>
<gene>
    <name evidence="2" type="ORF">GCM10022210_32980</name>
</gene>
<dbReference type="Gene3D" id="3.30.450.40">
    <property type="match status" value="1"/>
</dbReference>
<dbReference type="Gene3D" id="3.30.450.20">
    <property type="entry name" value="PAS domain"/>
    <property type="match status" value="1"/>
</dbReference>
<dbReference type="InterPro" id="IPR003018">
    <property type="entry name" value="GAF"/>
</dbReference>
<evidence type="ECO:0000313" key="2">
    <source>
        <dbReference type="EMBL" id="GAA3979327.1"/>
    </source>
</evidence>
<dbReference type="SMART" id="SM00065">
    <property type="entry name" value="GAF"/>
    <property type="match status" value="1"/>
</dbReference>
<dbReference type="SUPFAM" id="SSF55785">
    <property type="entry name" value="PYP-like sensor domain (PAS domain)"/>
    <property type="match status" value="1"/>
</dbReference>
<dbReference type="SUPFAM" id="SSF47384">
    <property type="entry name" value="Homodimeric domain of signal transducing histidine kinase"/>
    <property type="match status" value="1"/>
</dbReference>
<dbReference type="NCBIfam" id="TIGR00229">
    <property type="entry name" value="sensory_box"/>
    <property type="match status" value="1"/>
</dbReference>
<keyword evidence="3" id="KW-1185">Reference proteome</keyword>
<name>A0ABP7QB44_9SPHI</name>
<accession>A0ABP7QB44</accession>
<feature type="domain" description="GAF" evidence="1">
    <location>
        <begin position="20"/>
        <end position="162"/>
    </location>
</feature>
<dbReference type="Pfam" id="PF01590">
    <property type="entry name" value="GAF"/>
    <property type="match status" value="1"/>
</dbReference>
<evidence type="ECO:0000313" key="3">
    <source>
        <dbReference type="Proteomes" id="UP001500742"/>
    </source>
</evidence>
<comment type="caution">
    <text evidence="2">The sequence shown here is derived from an EMBL/GenBank/DDBJ whole genome shotgun (WGS) entry which is preliminary data.</text>
</comment>
<dbReference type="InterPro" id="IPR036097">
    <property type="entry name" value="HisK_dim/P_sf"/>
</dbReference>